<evidence type="ECO:0008006" key="5">
    <source>
        <dbReference type="Google" id="ProtNLM"/>
    </source>
</evidence>
<feature type="transmembrane region" description="Helical" evidence="2">
    <location>
        <begin position="74"/>
        <end position="96"/>
    </location>
</feature>
<feature type="transmembrane region" description="Helical" evidence="2">
    <location>
        <begin position="146"/>
        <end position="168"/>
    </location>
</feature>
<dbReference type="EMBL" id="LKKS01000026">
    <property type="protein sequence ID" value="KPM67908.1"/>
    <property type="molecule type" value="Genomic_DNA"/>
</dbReference>
<evidence type="ECO:0000256" key="1">
    <source>
        <dbReference type="SAM" id="MobiDB-lite"/>
    </source>
</evidence>
<dbReference type="Proteomes" id="UP000050437">
    <property type="component" value="Unassembled WGS sequence"/>
</dbReference>
<feature type="region of interest" description="Disordered" evidence="1">
    <location>
        <begin position="1"/>
        <end position="21"/>
    </location>
</feature>
<sequence>MNAAPVGAGLPAKGPEQAQENVETFPTSQSGTGLLRIECHLALNVCFGVRNEAFLMSDVHKNDLTDFEGKQLPFFVVSPLKFGVMTFFTLGFYWLYCFYQSWKLYGVRTGEKVSPFWRSAFAVFFIYPLLRRVNDHIRESGRTYPWSILGLTLGYYGMCAVWVAATVILDDQLWAAYFAGVVIQAAWLVILVPMQKGANFSAGDEAGVANSRFTLANWLWMLLAAVITAAQLFALITLSSMA</sequence>
<keyword evidence="2" id="KW-0472">Membrane</keyword>
<keyword evidence="2" id="KW-0812">Transmembrane</keyword>
<evidence type="ECO:0000313" key="4">
    <source>
        <dbReference type="Proteomes" id="UP000050437"/>
    </source>
</evidence>
<comment type="caution">
    <text evidence="3">The sequence shown here is derived from an EMBL/GenBank/DDBJ whole genome shotgun (WGS) entry which is preliminary data.</text>
</comment>
<feature type="transmembrane region" description="Helical" evidence="2">
    <location>
        <begin position="116"/>
        <end position="134"/>
    </location>
</feature>
<keyword evidence="2" id="KW-1133">Transmembrane helix</keyword>
<evidence type="ECO:0000313" key="3">
    <source>
        <dbReference type="EMBL" id="KPM67908.1"/>
    </source>
</evidence>
<dbReference type="AlphaFoldDB" id="A0A0N8HGU0"/>
<gene>
    <name evidence="3" type="ORF">HB13667_04565</name>
</gene>
<protein>
    <recommendedName>
        <fullName evidence="5">MFS transporter permease</fullName>
    </recommendedName>
</protein>
<accession>A0A0N8HGU0</accession>
<feature type="transmembrane region" description="Helical" evidence="2">
    <location>
        <begin position="215"/>
        <end position="236"/>
    </location>
</feature>
<reference evidence="3 4" key="1">
    <citation type="submission" date="2015-10" db="EMBL/GenBank/DDBJ databases">
        <title>Pseudomonas putida clinical strains.</title>
        <authorList>
            <person name="Molina L."/>
            <person name="Udaondo Z."/>
        </authorList>
    </citation>
    <scope>NUCLEOTIDE SEQUENCE [LARGE SCALE GENOMIC DNA]</scope>
    <source>
        <strain evidence="3 4">HB13667</strain>
    </source>
</reference>
<name>A0A0N8HGU0_PSEPU</name>
<evidence type="ECO:0000256" key="2">
    <source>
        <dbReference type="SAM" id="Phobius"/>
    </source>
</evidence>
<organism evidence="3 4">
    <name type="scientific">Pseudomonas putida</name>
    <name type="common">Arthrobacter siderocapsulatus</name>
    <dbReference type="NCBI Taxonomy" id="303"/>
    <lineage>
        <taxon>Bacteria</taxon>
        <taxon>Pseudomonadati</taxon>
        <taxon>Pseudomonadota</taxon>
        <taxon>Gammaproteobacteria</taxon>
        <taxon>Pseudomonadales</taxon>
        <taxon>Pseudomonadaceae</taxon>
        <taxon>Pseudomonas</taxon>
    </lineage>
</organism>
<feature type="transmembrane region" description="Helical" evidence="2">
    <location>
        <begin position="174"/>
        <end position="194"/>
    </location>
</feature>
<proteinExistence type="predicted"/>